<organism evidence="1 2">
    <name type="scientific">Cupriavidus campinensis</name>
    <dbReference type="NCBI Taxonomy" id="151783"/>
    <lineage>
        <taxon>Bacteria</taxon>
        <taxon>Pseudomonadati</taxon>
        <taxon>Pseudomonadota</taxon>
        <taxon>Betaproteobacteria</taxon>
        <taxon>Burkholderiales</taxon>
        <taxon>Burkholderiaceae</taxon>
        <taxon>Cupriavidus</taxon>
    </lineage>
</organism>
<accession>A0AAE9HYB1</accession>
<dbReference type="AlphaFoldDB" id="A0AAE9HYB1"/>
<dbReference type="Pfam" id="PF05354">
    <property type="entry name" value="Phage_attach"/>
    <property type="match status" value="1"/>
</dbReference>
<dbReference type="InterPro" id="IPR053734">
    <property type="entry name" value="Phage_Head-Tail_Connect_sf"/>
</dbReference>
<protein>
    <submittedName>
        <fullName evidence="1">Uncharacterized protein</fullName>
    </submittedName>
</protein>
<evidence type="ECO:0000313" key="2">
    <source>
        <dbReference type="Proteomes" id="UP001056132"/>
    </source>
</evidence>
<reference evidence="1" key="1">
    <citation type="journal article" date="2022" name="Microbiol. Resour. Announc.">
        <title>Genome Sequence of Cupriavidus campinensis Strain G5, a Member of a Bacterial Consortium Capable of Polyethylene Degradation.</title>
        <authorList>
            <person name="Schneider B."/>
            <person name="Pfeiffer F."/>
            <person name="Dyall-Smith M."/>
            <person name="Kunte H.J."/>
        </authorList>
    </citation>
    <scope>NUCLEOTIDE SEQUENCE</scope>
    <source>
        <strain evidence="1">G5</strain>
    </source>
</reference>
<dbReference type="EMBL" id="CP097330">
    <property type="protein sequence ID" value="URF02795.1"/>
    <property type="molecule type" value="Genomic_DNA"/>
</dbReference>
<evidence type="ECO:0000313" key="1">
    <source>
        <dbReference type="EMBL" id="URF02795.1"/>
    </source>
</evidence>
<proteinExistence type="predicted"/>
<gene>
    <name evidence="1" type="ORF">M5D45_09430</name>
</gene>
<dbReference type="Gene3D" id="2.40.10.180">
    <property type="entry name" value="Phage tail proteins"/>
    <property type="match status" value="1"/>
</dbReference>
<dbReference type="Proteomes" id="UP001056132">
    <property type="component" value="Chromosome 1"/>
</dbReference>
<reference evidence="1" key="2">
    <citation type="submission" date="2022-05" db="EMBL/GenBank/DDBJ databases">
        <authorList>
            <person name="Kunte H.-J."/>
        </authorList>
    </citation>
    <scope>NUCLEOTIDE SEQUENCE</scope>
    <source>
        <strain evidence="1">G5</strain>
    </source>
</reference>
<dbReference type="GO" id="GO:0019068">
    <property type="term" value="P:virion assembly"/>
    <property type="evidence" value="ECO:0007669"/>
    <property type="project" value="InterPro"/>
</dbReference>
<dbReference type="KEGG" id="ccam:M5D45_09430"/>
<dbReference type="InterPro" id="IPR008018">
    <property type="entry name" value="Phage_tail_attach_FII"/>
</dbReference>
<sequence length="110" mass="11708">MAVDWDKHVLAPCVAVFGEPVLYRPAAGGSFAITGIFDDAFLKEVLFEDASTGVTEASAVLGVQVSQFPTPPAQNDQLVVERTGVAYVVREARFDGHGAAKLMLSRMANP</sequence>
<dbReference type="RefSeq" id="WP_250024526.1">
    <property type="nucleotide sequence ID" value="NZ_CP097330.1"/>
</dbReference>
<name>A0AAE9HYB1_9BURK</name>